<keyword evidence="5 15" id="KW-0378">Hydrolase</keyword>
<evidence type="ECO:0000256" key="3">
    <source>
        <dbReference type="ARBA" id="ARBA00022741"/>
    </source>
</evidence>
<evidence type="ECO:0000256" key="8">
    <source>
        <dbReference type="ARBA" id="ARBA00022840"/>
    </source>
</evidence>
<keyword evidence="6 15" id="KW-0347">Helicase</keyword>
<feature type="domain" description="UvrD-like helicase ATP-binding" evidence="17">
    <location>
        <begin position="22"/>
        <end position="363"/>
    </location>
</feature>
<proteinExistence type="inferred from homology"/>
<dbReference type="GO" id="GO:0004527">
    <property type="term" value="F:exonuclease activity"/>
    <property type="evidence" value="ECO:0007669"/>
    <property type="project" value="UniProtKB-KW"/>
</dbReference>
<feature type="region of interest" description="Disordered" evidence="16">
    <location>
        <begin position="814"/>
        <end position="834"/>
    </location>
</feature>
<gene>
    <name evidence="19" type="ORF">GX859_06420</name>
</gene>
<dbReference type="GO" id="GO:0005829">
    <property type="term" value="C:cytosol"/>
    <property type="evidence" value="ECO:0007669"/>
    <property type="project" value="TreeGrafter"/>
</dbReference>
<evidence type="ECO:0000256" key="11">
    <source>
        <dbReference type="ARBA" id="ARBA00023235"/>
    </source>
</evidence>
<evidence type="ECO:0000256" key="12">
    <source>
        <dbReference type="ARBA" id="ARBA00034617"/>
    </source>
</evidence>
<dbReference type="InterPro" id="IPR027417">
    <property type="entry name" value="P-loop_NTPase"/>
</dbReference>
<dbReference type="GO" id="GO:0043138">
    <property type="term" value="F:3'-5' DNA helicase activity"/>
    <property type="evidence" value="ECO:0007669"/>
    <property type="project" value="UniProtKB-EC"/>
</dbReference>
<evidence type="ECO:0000259" key="18">
    <source>
        <dbReference type="PROSITE" id="PS51217"/>
    </source>
</evidence>
<evidence type="ECO:0000256" key="10">
    <source>
        <dbReference type="ARBA" id="ARBA00023204"/>
    </source>
</evidence>
<evidence type="ECO:0000256" key="13">
    <source>
        <dbReference type="ARBA" id="ARBA00034808"/>
    </source>
</evidence>
<keyword evidence="3 15" id="KW-0547">Nucleotide-binding</keyword>
<dbReference type="Pfam" id="PF13361">
    <property type="entry name" value="UvrD_C"/>
    <property type="match status" value="2"/>
</dbReference>
<name>A0A7X6PMZ7_9CORY</name>
<evidence type="ECO:0000256" key="7">
    <source>
        <dbReference type="ARBA" id="ARBA00022839"/>
    </source>
</evidence>
<dbReference type="CDD" id="cd17932">
    <property type="entry name" value="DEXQc_UvrD"/>
    <property type="match status" value="1"/>
</dbReference>
<keyword evidence="10" id="KW-0234">DNA repair</keyword>
<dbReference type="InterPro" id="IPR011335">
    <property type="entry name" value="Restrct_endonuc-II-like"/>
</dbReference>
<feature type="binding site" evidence="15">
    <location>
        <begin position="43"/>
        <end position="50"/>
    </location>
    <ligand>
        <name>ATP</name>
        <dbReference type="ChEBI" id="CHEBI:30616"/>
    </ligand>
</feature>
<evidence type="ECO:0000313" key="19">
    <source>
        <dbReference type="EMBL" id="NLA55913.1"/>
    </source>
</evidence>
<comment type="catalytic activity">
    <reaction evidence="12">
        <text>Couples ATP hydrolysis with the unwinding of duplex DNA by translocating in the 3'-5' direction.</text>
        <dbReference type="EC" id="5.6.2.4"/>
    </reaction>
</comment>
<dbReference type="Pfam" id="PF00580">
    <property type="entry name" value="UvrD-helicase"/>
    <property type="match status" value="1"/>
</dbReference>
<dbReference type="Gene3D" id="3.40.50.300">
    <property type="entry name" value="P-loop containing nucleotide triphosphate hydrolases"/>
    <property type="match status" value="3"/>
</dbReference>
<evidence type="ECO:0000256" key="4">
    <source>
        <dbReference type="ARBA" id="ARBA00022763"/>
    </source>
</evidence>
<dbReference type="PROSITE" id="PS51217">
    <property type="entry name" value="UVRD_HELICASE_CTER"/>
    <property type="match status" value="1"/>
</dbReference>
<keyword evidence="7" id="KW-0269">Exonuclease</keyword>
<dbReference type="EC" id="5.6.2.4" evidence="13"/>
<dbReference type="InterPro" id="IPR013986">
    <property type="entry name" value="DExx_box_DNA_helicase_dom_sf"/>
</dbReference>
<dbReference type="InterPro" id="IPR014016">
    <property type="entry name" value="UvrD-like_ATP-bd"/>
</dbReference>
<evidence type="ECO:0000313" key="20">
    <source>
        <dbReference type="Proteomes" id="UP000557899"/>
    </source>
</evidence>
<sequence length="1087" mass="119262">MPDHHAPKVTPELLSAWLGQEHRPTPQQSAIIGAPPGPLLVVAGAGAGKTETMAARVVWLVANGYVTPDQILGLTFTRKAAQELAARIRHRLGVLAGIPKISQLDPSGQLADDLAHLAPTVSTYDAYAAQLVREYGLLVPVEPAGRMITAAELHGIAHRVVSDYRGRHSSTNQVKTVTERVLGLITEMGNAVAQEEDVVEETLAFIRELESLPPYGKKAPDYFTKDQQTWLKAQRERLDHFPLIHELRAELASLGVTTFNEQMSVAARLASTHASVGESQRRRFKVVMLDEYQDTSHSQRVLLSSLFGGEDRDITVTAVGDPMQAIYGWRGATSENLREFVNDFPADGAPAPKKQLTTSWRNPPEILDLANGISGQLLGTGPDRAVEPLDPRPGAPTGDVALGYFRTREEEMDFVADRLAAEFHAKQEAKAAAAAIRDEEERRKALKKATFTGAVLVRKNRHTADIAHALEVRGIPYEIFGLGGLLSLPEIADVVAVATMLVRPQDSPAALRVLTGPMVGLGLSDLVALRNRARNLTAGGEGHTRHDIDPDLPAEDRLRAQLAALVDEPPEQVSGLTDAVADLGELSRYSEEGVRRLKRLSSQLRRLRTNSLSKSLPDLFADIIEVFGVRTEVLTRPGPTGAVNLDAFLDMVAAYPGDNLGALLDYFDLAREHEDGLAPGDAAVKDECVQIMTVHKAKGLEWDVVSVIRADQSTFTGNTETFLTQSQRIPDADDVDTTEAENRSQFSRIYGEYREGKKAELAEENARLFYVGITRSERVLTVTASPAGRSPKPYEHLETLRRLAPDAVVAWETDADVEKQEQEPETGTFPQLDPQPAALAGAELVRQALAELPAPAAGETFDFWEAEVTALIEEHEAAQAPVVEVALPGELTATDLVNLRADPLQFARRQRRPVPFRPNQYAKRGTAFHEWLEDRFGATALLDEDQLPGLDEQPVDADDLVKLKESFLASEWAERTPEFVEQPFEVTIGGSVVRGRMDAVFRDPQDPEGWLIVDWKTGRPPSGPDRKAAIIQLAVYREAWRRIIGEDVPVRAAFHYVGWGETLEPHDLPGHAELEQMLAEAVVDKEA</sequence>
<keyword evidence="8 15" id="KW-0067">ATP-binding</keyword>
<dbReference type="PROSITE" id="PS51198">
    <property type="entry name" value="UVRD_HELICASE_ATP_BIND"/>
    <property type="match status" value="1"/>
</dbReference>
<organism evidence="19 20">
    <name type="scientific">Corynebacterium humireducens</name>
    <dbReference type="NCBI Taxonomy" id="1223514"/>
    <lineage>
        <taxon>Bacteria</taxon>
        <taxon>Bacillati</taxon>
        <taxon>Actinomycetota</taxon>
        <taxon>Actinomycetes</taxon>
        <taxon>Mycobacteriales</taxon>
        <taxon>Corynebacteriaceae</taxon>
        <taxon>Corynebacterium</taxon>
    </lineage>
</organism>
<dbReference type="GO" id="GO:0033202">
    <property type="term" value="C:DNA helicase complex"/>
    <property type="evidence" value="ECO:0007669"/>
    <property type="project" value="TreeGrafter"/>
</dbReference>
<evidence type="ECO:0000256" key="16">
    <source>
        <dbReference type="SAM" id="MobiDB-lite"/>
    </source>
</evidence>
<dbReference type="InterPro" id="IPR038726">
    <property type="entry name" value="PDDEXK_AddAB-type"/>
</dbReference>
<keyword evidence="11" id="KW-0413">Isomerase</keyword>
<feature type="domain" description="UvrD-like helicase C-terminal" evidence="18">
    <location>
        <begin position="364"/>
        <end position="699"/>
    </location>
</feature>
<evidence type="ECO:0000256" key="6">
    <source>
        <dbReference type="ARBA" id="ARBA00022806"/>
    </source>
</evidence>
<reference evidence="19 20" key="1">
    <citation type="journal article" date="2020" name="Biotechnol. Biofuels">
        <title>New insights from the biogas microbiome by comprehensive genome-resolved metagenomics of nearly 1600 species originating from multiple anaerobic digesters.</title>
        <authorList>
            <person name="Campanaro S."/>
            <person name="Treu L."/>
            <person name="Rodriguez-R L.M."/>
            <person name="Kovalovszki A."/>
            <person name="Ziels R.M."/>
            <person name="Maus I."/>
            <person name="Zhu X."/>
            <person name="Kougias P.G."/>
            <person name="Basile A."/>
            <person name="Luo G."/>
            <person name="Schluter A."/>
            <person name="Konstantinidis K.T."/>
            <person name="Angelidaki I."/>
        </authorList>
    </citation>
    <scope>NUCLEOTIDE SEQUENCE [LARGE SCALE GENOMIC DNA]</scope>
    <source>
        <strain evidence="19">AS15tlH2ME_198</strain>
    </source>
</reference>
<keyword evidence="2" id="KW-0540">Nuclease</keyword>
<dbReference type="AlphaFoldDB" id="A0A7X6PMZ7"/>
<dbReference type="Proteomes" id="UP000557899">
    <property type="component" value="Unassembled WGS sequence"/>
</dbReference>
<dbReference type="InterPro" id="IPR014017">
    <property type="entry name" value="DNA_helicase_UvrD-like_C"/>
</dbReference>
<dbReference type="SUPFAM" id="SSF52540">
    <property type="entry name" value="P-loop containing nucleoside triphosphate hydrolases"/>
    <property type="match status" value="1"/>
</dbReference>
<dbReference type="Gene3D" id="3.90.320.10">
    <property type="match status" value="1"/>
</dbReference>
<dbReference type="Gene3D" id="1.10.10.160">
    <property type="match status" value="1"/>
</dbReference>
<dbReference type="InterPro" id="IPR000212">
    <property type="entry name" value="DNA_helicase_UvrD/REP"/>
</dbReference>
<dbReference type="EMBL" id="JAAZHI010000138">
    <property type="protein sequence ID" value="NLA55913.1"/>
    <property type="molecule type" value="Genomic_DNA"/>
</dbReference>
<evidence type="ECO:0000256" key="15">
    <source>
        <dbReference type="PROSITE-ProRule" id="PRU00560"/>
    </source>
</evidence>
<evidence type="ECO:0000256" key="1">
    <source>
        <dbReference type="ARBA" id="ARBA00009922"/>
    </source>
</evidence>
<comment type="similarity">
    <text evidence="1">Belongs to the helicase family. UvrD subfamily.</text>
</comment>
<keyword evidence="9" id="KW-0238">DNA-binding</keyword>
<dbReference type="PANTHER" id="PTHR11070">
    <property type="entry name" value="UVRD / RECB / PCRA DNA HELICASE FAMILY MEMBER"/>
    <property type="match status" value="1"/>
</dbReference>
<evidence type="ECO:0000256" key="14">
    <source>
        <dbReference type="ARBA" id="ARBA00048988"/>
    </source>
</evidence>
<comment type="catalytic activity">
    <reaction evidence="14">
        <text>ATP + H2O = ADP + phosphate + H(+)</text>
        <dbReference type="Rhea" id="RHEA:13065"/>
        <dbReference type="ChEBI" id="CHEBI:15377"/>
        <dbReference type="ChEBI" id="CHEBI:15378"/>
        <dbReference type="ChEBI" id="CHEBI:30616"/>
        <dbReference type="ChEBI" id="CHEBI:43474"/>
        <dbReference type="ChEBI" id="CHEBI:456216"/>
        <dbReference type="EC" id="5.6.2.4"/>
    </reaction>
</comment>
<dbReference type="Gene3D" id="1.10.486.10">
    <property type="entry name" value="PCRA, domain 4"/>
    <property type="match status" value="1"/>
</dbReference>
<dbReference type="Pfam" id="PF12705">
    <property type="entry name" value="PDDEXK_1"/>
    <property type="match status" value="1"/>
</dbReference>
<evidence type="ECO:0000256" key="2">
    <source>
        <dbReference type="ARBA" id="ARBA00022722"/>
    </source>
</evidence>
<dbReference type="SUPFAM" id="SSF52980">
    <property type="entry name" value="Restriction endonuclease-like"/>
    <property type="match status" value="1"/>
</dbReference>
<keyword evidence="4" id="KW-0227">DNA damage</keyword>
<protein>
    <recommendedName>
        <fullName evidence="13">DNA 3'-5' helicase</fullName>
        <ecNumber evidence="13">5.6.2.4</ecNumber>
    </recommendedName>
</protein>
<evidence type="ECO:0000256" key="9">
    <source>
        <dbReference type="ARBA" id="ARBA00023125"/>
    </source>
</evidence>
<dbReference type="PANTHER" id="PTHR11070:SF55">
    <property type="entry name" value="DNA 3'-5' HELICASE"/>
    <property type="match status" value="1"/>
</dbReference>
<dbReference type="InterPro" id="IPR011604">
    <property type="entry name" value="PDDEXK-like_dom_sf"/>
</dbReference>
<dbReference type="GO" id="GO:0005524">
    <property type="term" value="F:ATP binding"/>
    <property type="evidence" value="ECO:0007669"/>
    <property type="project" value="UniProtKB-UniRule"/>
</dbReference>
<evidence type="ECO:0000259" key="17">
    <source>
        <dbReference type="PROSITE" id="PS51198"/>
    </source>
</evidence>
<comment type="caution">
    <text evidence="19">The sequence shown here is derived from an EMBL/GenBank/DDBJ whole genome shotgun (WGS) entry which is preliminary data.</text>
</comment>
<dbReference type="GO" id="GO:0000725">
    <property type="term" value="P:recombinational repair"/>
    <property type="evidence" value="ECO:0007669"/>
    <property type="project" value="TreeGrafter"/>
</dbReference>
<dbReference type="GO" id="GO:0003677">
    <property type="term" value="F:DNA binding"/>
    <property type="evidence" value="ECO:0007669"/>
    <property type="project" value="UniProtKB-KW"/>
</dbReference>
<accession>A0A7X6PMZ7</accession>
<evidence type="ECO:0000256" key="5">
    <source>
        <dbReference type="ARBA" id="ARBA00022801"/>
    </source>
</evidence>